<name>A0ABW7JX53_9NOCA</name>
<dbReference type="RefSeq" id="WP_395126743.1">
    <property type="nucleotide sequence ID" value="NZ_JBIMSN010000005.1"/>
</dbReference>
<evidence type="ECO:0000313" key="1">
    <source>
        <dbReference type="EMBL" id="MFH5227307.1"/>
    </source>
</evidence>
<proteinExistence type="predicted"/>
<dbReference type="EMBL" id="JBIMSN010000005">
    <property type="protein sequence ID" value="MFH5227307.1"/>
    <property type="molecule type" value="Genomic_DNA"/>
</dbReference>
<organism evidence="1 4">
    <name type="scientific">Antrihabitans spumae</name>
    <dbReference type="NCBI Taxonomy" id="3373370"/>
    <lineage>
        <taxon>Bacteria</taxon>
        <taxon>Bacillati</taxon>
        <taxon>Actinomycetota</taxon>
        <taxon>Actinomycetes</taxon>
        <taxon>Mycobacteriales</taxon>
        <taxon>Nocardiaceae</taxon>
        <taxon>Antrihabitans</taxon>
    </lineage>
</organism>
<reference evidence="3 4" key="1">
    <citation type="submission" date="2024-10" db="EMBL/GenBank/DDBJ databases">
        <authorList>
            <person name="Riesco R."/>
        </authorList>
    </citation>
    <scope>NUCLEOTIDE SEQUENCE [LARGE SCALE GENOMIC DNA]</scope>
    <source>
        <strain evidence="2 3">NCIMB 15448</strain>
        <strain evidence="1 4">NCIMB 15450</strain>
    </source>
</reference>
<keyword evidence="4" id="KW-1185">Reference proteome</keyword>
<comment type="caution">
    <text evidence="1">The sequence shown here is derived from an EMBL/GenBank/DDBJ whole genome shotgun (WGS) entry which is preliminary data.</text>
</comment>
<gene>
    <name evidence="2" type="ORF">ACHIPV_30180</name>
    <name evidence="1" type="ORF">ACHIRB_01715</name>
</gene>
<dbReference type="Proteomes" id="UP001609176">
    <property type="component" value="Unassembled WGS sequence"/>
</dbReference>
<dbReference type="EMBL" id="JBIMSP010000150">
    <property type="protein sequence ID" value="MFH5246082.1"/>
    <property type="molecule type" value="Genomic_DNA"/>
</dbReference>
<protein>
    <submittedName>
        <fullName evidence="1">Uncharacterized protein</fullName>
    </submittedName>
</protein>
<sequence>MRYSPADLSVWQLDWRFVGVVVEASMAGRKVGDAALWTIEHGVMGNGEHRDALGRGGAFAGDTQDHVVSEAIMDAVDTLRVEGNRAAGMEGQELIDTFTTPTIAKCIFR</sequence>
<evidence type="ECO:0000313" key="2">
    <source>
        <dbReference type="EMBL" id="MFH5246082.1"/>
    </source>
</evidence>
<evidence type="ECO:0000313" key="3">
    <source>
        <dbReference type="Proteomes" id="UP001609176"/>
    </source>
</evidence>
<accession>A0ABW7JX53</accession>
<evidence type="ECO:0000313" key="4">
    <source>
        <dbReference type="Proteomes" id="UP001609219"/>
    </source>
</evidence>
<dbReference type="Proteomes" id="UP001609219">
    <property type="component" value="Unassembled WGS sequence"/>
</dbReference>